<dbReference type="AlphaFoldDB" id="A0A645I663"/>
<sequence length="188" mass="21439">MRAYVKGDNLTELQASHAFPKFYDGQIGGGSYGYLNQAGSAGNSFTFDMKEVFKLSRFKFWPSLRAGAIGDVYRNVNITEFEMWGSPILDQTKPDSYWANNEDPSGTFKEDWVYIGYFARERLDLMGASDTEIWQRGAVDGDEFELPIDLSPVRYIRFFARATADGKPVPNNYWQLGELSFWGTNEIE</sequence>
<reference evidence="2" key="1">
    <citation type="submission" date="2019-08" db="EMBL/GenBank/DDBJ databases">
        <authorList>
            <person name="Kucharzyk K."/>
            <person name="Murdoch R.W."/>
            <person name="Higgins S."/>
            <person name="Loffler F."/>
        </authorList>
    </citation>
    <scope>NUCLEOTIDE SEQUENCE</scope>
</reference>
<evidence type="ECO:0000259" key="1">
    <source>
        <dbReference type="Pfam" id="PF16391"/>
    </source>
</evidence>
<feature type="domain" description="DUF5000" evidence="1">
    <location>
        <begin position="24"/>
        <end position="183"/>
    </location>
</feature>
<comment type="caution">
    <text evidence="2">The sequence shown here is derived from an EMBL/GenBank/DDBJ whole genome shotgun (WGS) entry which is preliminary data.</text>
</comment>
<evidence type="ECO:0000313" key="2">
    <source>
        <dbReference type="EMBL" id="MPN46805.1"/>
    </source>
</evidence>
<gene>
    <name evidence="2" type="ORF">SDC9_194404</name>
</gene>
<dbReference type="InterPro" id="IPR032164">
    <property type="entry name" value="DUF5000"/>
</dbReference>
<name>A0A645I663_9ZZZZ</name>
<dbReference type="Pfam" id="PF16391">
    <property type="entry name" value="DUF5000"/>
    <property type="match status" value="1"/>
</dbReference>
<protein>
    <recommendedName>
        <fullName evidence="1">DUF5000 domain-containing protein</fullName>
    </recommendedName>
</protein>
<organism evidence="2">
    <name type="scientific">bioreactor metagenome</name>
    <dbReference type="NCBI Taxonomy" id="1076179"/>
    <lineage>
        <taxon>unclassified sequences</taxon>
        <taxon>metagenomes</taxon>
        <taxon>ecological metagenomes</taxon>
    </lineage>
</organism>
<dbReference type="EMBL" id="VSSQ01107777">
    <property type="protein sequence ID" value="MPN46805.1"/>
    <property type="molecule type" value="Genomic_DNA"/>
</dbReference>
<dbReference type="Gene3D" id="2.60.120.260">
    <property type="entry name" value="Galactose-binding domain-like"/>
    <property type="match status" value="1"/>
</dbReference>
<proteinExistence type="predicted"/>
<accession>A0A645I663</accession>